<evidence type="ECO:0000256" key="1">
    <source>
        <dbReference type="SAM" id="MobiDB-lite"/>
    </source>
</evidence>
<proteinExistence type="predicted"/>
<evidence type="ECO:0000313" key="3">
    <source>
        <dbReference type="Proteomes" id="UP001243846"/>
    </source>
</evidence>
<reference evidence="3" key="1">
    <citation type="journal article" date="2019" name="Int. J. Syst. Evol. Microbiol.">
        <title>The Global Catalogue of Microorganisms (GCM) 10K type strain sequencing project: providing services to taxonomists for standard genome sequencing and annotation.</title>
        <authorList>
            <consortium name="The Broad Institute Genomics Platform"/>
            <consortium name="The Broad Institute Genome Sequencing Center for Infectious Disease"/>
            <person name="Wu L."/>
            <person name="Ma J."/>
        </authorList>
    </citation>
    <scope>NUCLEOTIDE SEQUENCE [LARGE SCALE GENOMIC DNA]</scope>
    <source>
        <strain evidence="3">CECT 8482</strain>
    </source>
</reference>
<keyword evidence="3" id="KW-1185">Reference proteome</keyword>
<gene>
    <name evidence="2" type="ORF">QWZ10_13190</name>
</gene>
<protein>
    <recommendedName>
        <fullName evidence="4">Flagellar assembly protein FliH/Type III secretion system HrpE domain-containing protein</fullName>
    </recommendedName>
</protein>
<dbReference type="Proteomes" id="UP001243846">
    <property type="component" value="Unassembled WGS sequence"/>
</dbReference>
<accession>A0ABT8D804</accession>
<name>A0ABT8D804_9RHOB</name>
<sequence>MSAAALKLDCFSRPEPELQPPEPDDSAAAFERGYATGFEAAQSLIAENLARQLGQLGEQLEQERQDDLRRRRDILGAITPLLGGIIDVLGPAGARDQLGAMLTTELARLVESAPLKRCTIRCHSEFEDTVQAHAESYDGKMLRIESGPDFEGVELSVDGGIIVFDPRFATNKIKSMIENLLCGAEP</sequence>
<organism evidence="2 3">
    <name type="scientific">Paracoccus cavernae</name>
    <dbReference type="NCBI Taxonomy" id="1571207"/>
    <lineage>
        <taxon>Bacteria</taxon>
        <taxon>Pseudomonadati</taxon>
        <taxon>Pseudomonadota</taxon>
        <taxon>Alphaproteobacteria</taxon>
        <taxon>Rhodobacterales</taxon>
        <taxon>Paracoccaceae</taxon>
        <taxon>Paracoccus</taxon>
    </lineage>
</organism>
<dbReference type="EMBL" id="JAUFRC010000001">
    <property type="protein sequence ID" value="MDN3712466.1"/>
    <property type="molecule type" value="Genomic_DNA"/>
</dbReference>
<evidence type="ECO:0000313" key="2">
    <source>
        <dbReference type="EMBL" id="MDN3712466.1"/>
    </source>
</evidence>
<dbReference type="RefSeq" id="WP_377682741.1">
    <property type="nucleotide sequence ID" value="NZ_JBHMDZ010000001.1"/>
</dbReference>
<evidence type="ECO:0008006" key="4">
    <source>
        <dbReference type="Google" id="ProtNLM"/>
    </source>
</evidence>
<feature type="region of interest" description="Disordered" evidence="1">
    <location>
        <begin position="1"/>
        <end position="25"/>
    </location>
</feature>
<comment type="caution">
    <text evidence="2">The sequence shown here is derived from an EMBL/GenBank/DDBJ whole genome shotgun (WGS) entry which is preliminary data.</text>
</comment>